<keyword evidence="1" id="KW-1133">Transmembrane helix</keyword>
<dbReference type="PROSITE" id="PS51002">
    <property type="entry name" value="CYTB_NTER"/>
    <property type="match status" value="1"/>
</dbReference>
<gene>
    <name evidence="3" type="ORF">H206_01513</name>
</gene>
<name>A0A444J2N9_9BACT</name>
<feature type="domain" description="Cytochrome b/b6 N-terminal region profile" evidence="2">
    <location>
        <begin position="1"/>
        <end position="237"/>
    </location>
</feature>
<dbReference type="InterPro" id="IPR027387">
    <property type="entry name" value="Cytb/b6-like_sf"/>
</dbReference>
<dbReference type="GO" id="GO:0016020">
    <property type="term" value="C:membrane"/>
    <property type="evidence" value="ECO:0007669"/>
    <property type="project" value="InterPro"/>
</dbReference>
<evidence type="ECO:0000313" key="3">
    <source>
        <dbReference type="EMBL" id="RWX47421.1"/>
    </source>
</evidence>
<sequence>MVVPSRQDKAKMRVAERLHHILFSIRWGGHALISLYISVLSGLIVGLQYNATEPFYSTATIELIVPFGSFWRSLHYCSSQAFMLLLLVHLAFILWQNASSPAYNFTRGTWLRLSASVPVALFLLFTGYILRGDATGEAAGAIAENILLAVPLLGSLLNKLLFDGSVAGVQKVYLNHLIGLMVVGGFCVWPHLRRYTASWRNHLPLALLLLLISPVLKTPLERDHFGLLHINGPWFFLGLQELLRYISVFWAGIFVPATFVGALLLLPSEGAARRRTLWFMGAWLALYIVLSVIGFHRG</sequence>
<feature type="transmembrane region" description="Helical" evidence="1">
    <location>
        <begin position="81"/>
        <end position="98"/>
    </location>
</feature>
<feature type="transmembrane region" description="Helical" evidence="1">
    <location>
        <begin position="21"/>
        <end position="49"/>
    </location>
</feature>
<proteinExistence type="predicted"/>
<keyword evidence="1" id="KW-0812">Transmembrane</keyword>
<protein>
    <submittedName>
        <fullName evidence="3">Ubiquinol-cytochrome c reductase cytochrome b subunit</fullName>
    </submittedName>
</protein>
<feature type="transmembrane region" description="Helical" evidence="1">
    <location>
        <begin position="277"/>
        <end position="296"/>
    </location>
</feature>
<dbReference type="Proteomes" id="UP000287853">
    <property type="component" value="Unassembled WGS sequence"/>
</dbReference>
<keyword evidence="4" id="KW-1185">Reference proteome</keyword>
<dbReference type="EMBL" id="MTKO01000034">
    <property type="protein sequence ID" value="RWX47421.1"/>
    <property type="molecule type" value="Genomic_DNA"/>
</dbReference>
<dbReference type="InterPro" id="IPR016174">
    <property type="entry name" value="Di-haem_cyt_TM"/>
</dbReference>
<accession>A0A444J2N9</accession>
<organism evidence="3 4">
    <name type="scientific">Candidatus Electrothrix aarhusensis</name>
    <dbReference type="NCBI Taxonomy" id="1859131"/>
    <lineage>
        <taxon>Bacteria</taxon>
        <taxon>Pseudomonadati</taxon>
        <taxon>Thermodesulfobacteriota</taxon>
        <taxon>Desulfobulbia</taxon>
        <taxon>Desulfobulbales</taxon>
        <taxon>Desulfobulbaceae</taxon>
        <taxon>Candidatus Electrothrix</taxon>
    </lineage>
</organism>
<feature type="transmembrane region" description="Helical" evidence="1">
    <location>
        <begin position="173"/>
        <end position="192"/>
    </location>
</feature>
<dbReference type="Gene3D" id="1.20.810.10">
    <property type="entry name" value="Cytochrome Bc1 Complex, Chain C"/>
    <property type="match status" value="2"/>
</dbReference>
<dbReference type="Pfam" id="PF13631">
    <property type="entry name" value="Cytochrom_B_N_2"/>
    <property type="match status" value="1"/>
</dbReference>
<dbReference type="SUPFAM" id="SSF81342">
    <property type="entry name" value="Transmembrane di-heme cytochromes"/>
    <property type="match status" value="1"/>
</dbReference>
<dbReference type="SUPFAM" id="SSF81648">
    <property type="entry name" value="a domain/subunit of cytochrome bc1 complex (Ubiquinol-cytochrome c reductase)"/>
    <property type="match status" value="1"/>
</dbReference>
<dbReference type="GO" id="GO:0009055">
    <property type="term" value="F:electron transfer activity"/>
    <property type="evidence" value="ECO:0007669"/>
    <property type="project" value="InterPro"/>
</dbReference>
<evidence type="ECO:0000313" key="4">
    <source>
        <dbReference type="Proteomes" id="UP000287853"/>
    </source>
</evidence>
<dbReference type="InterPro" id="IPR005797">
    <property type="entry name" value="Cyt_b/b6_N"/>
</dbReference>
<feature type="transmembrane region" description="Helical" evidence="1">
    <location>
        <begin position="110"/>
        <end position="130"/>
    </location>
</feature>
<dbReference type="InterPro" id="IPR036150">
    <property type="entry name" value="Cyt_b/b6_C_sf"/>
</dbReference>
<keyword evidence="1" id="KW-0472">Membrane</keyword>
<feature type="transmembrane region" description="Helical" evidence="1">
    <location>
        <begin position="242"/>
        <end position="265"/>
    </location>
</feature>
<evidence type="ECO:0000256" key="1">
    <source>
        <dbReference type="SAM" id="Phobius"/>
    </source>
</evidence>
<reference evidence="3 4" key="1">
    <citation type="submission" date="2017-01" db="EMBL/GenBank/DDBJ databases">
        <title>The cable genome- insights into the physiology and evolution of filamentous bacteria capable of sulfide oxidation via long distance electron transfer.</title>
        <authorList>
            <person name="Schreiber L."/>
            <person name="Bjerg J.T."/>
            <person name="Boggild A."/>
            <person name="Van De Vossenberg J."/>
            <person name="Meysman F."/>
            <person name="Nielsen L.P."/>
            <person name="Schramm A."/>
            <person name="Kjeldsen K.U."/>
        </authorList>
    </citation>
    <scope>NUCLEOTIDE SEQUENCE [LARGE SCALE GENOMIC DNA]</scope>
    <source>
        <strain evidence="3">MCF</strain>
    </source>
</reference>
<comment type="caution">
    <text evidence="3">The sequence shown here is derived from an EMBL/GenBank/DDBJ whole genome shotgun (WGS) entry which is preliminary data.</text>
</comment>
<dbReference type="PANTHER" id="PTHR19271">
    <property type="entry name" value="CYTOCHROME B"/>
    <property type="match status" value="1"/>
</dbReference>
<dbReference type="GO" id="GO:0022904">
    <property type="term" value="P:respiratory electron transport chain"/>
    <property type="evidence" value="ECO:0007669"/>
    <property type="project" value="InterPro"/>
</dbReference>
<dbReference type="GO" id="GO:0016491">
    <property type="term" value="F:oxidoreductase activity"/>
    <property type="evidence" value="ECO:0007669"/>
    <property type="project" value="InterPro"/>
</dbReference>
<dbReference type="PANTHER" id="PTHR19271:SF16">
    <property type="entry name" value="CYTOCHROME B"/>
    <property type="match status" value="1"/>
</dbReference>
<evidence type="ECO:0000259" key="2">
    <source>
        <dbReference type="PROSITE" id="PS51002"/>
    </source>
</evidence>
<dbReference type="AlphaFoldDB" id="A0A444J2N9"/>
<feature type="transmembrane region" description="Helical" evidence="1">
    <location>
        <begin position="142"/>
        <end position="161"/>
    </location>
</feature>